<evidence type="ECO:0000313" key="1">
    <source>
        <dbReference type="EMBL" id="TKC97218.1"/>
    </source>
</evidence>
<dbReference type="OrthoDB" id="9859568at2"/>
<dbReference type="Proteomes" id="UP000309215">
    <property type="component" value="Unassembled WGS sequence"/>
</dbReference>
<dbReference type="AlphaFoldDB" id="A0A4U1ISH5"/>
<comment type="caution">
    <text evidence="1">The sequence shown here is derived from an EMBL/GenBank/DDBJ whole genome shotgun (WGS) entry which is preliminary data.</text>
</comment>
<protein>
    <submittedName>
        <fullName evidence="1">Uncharacterized protein</fullName>
    </submittedName>
</protein>
<proteinExistence type="predicted"/>
<reference evidence="1 2" key="1">
    <citation type="submission" date="2019-04" db="EMBL/GenBank/DDBJ databases">
        <authorList>
            <person name="Li Y."/>
            <person name="Wang J."/>
        </authorList>
    </citation>
    <scope>NUCLEOTIDE SEQUENCE [LARGE SCALE GENOMIC DNA]</scope>
    <source>
        <strain evidence="1 2">DSM 14668</strain>
    </source>
</reference>
<gene>
    <name evidence="1" type="ORF">E8A74_44185</name>
</gene>
<keyword evidence="2" id="KW-1185">Reference proteome</keyword>
<sequence>MRQPVYPAPGVEALLITLHHPAASAGAHGTGYAFNNIWLVVDEGTTSGASFKVKGSVSCSRGSRAQSVDVSLTGYGAHNVERKGGSGFSGWFYLMDEYERSSGRPIECSGVIAPSTGAWTKARVVVTQRQRPSDWFAQ</sequence>
<name>A0A4U1ISH5_9BACT</name>
<dbReference type="EMBL" id="SSMQ01000081">
    <property type="protein sequence ID" value="TKC97218.1"/>
    <property type="molecule type" value="Genomic_DNA"/>
</dbReference>
<dbReference type="RefSeq" id="WP_136935189.1">
    <property type="nucleotide sequence ID" value="NZ_SSMQ01000081.1"/>
</dbReference>
<accession>A0A4U1ISH5</accession>
<evidence type="ECO:0000313" key="2">
    <source>
        <dbReference type="Proteomes" id="UP000309215"/>
    </source>
</evidence>
<organism evidence="1 2">
    <name type="scientific">Polyangium fumosum</name>
    <dbReference type="NCBI Taxonomy" id="889272"/>
    <lineage>
        <taxon>Bacteria</taxon>
        <taxon>Pseudomonadati</taxon>
        <taxon>Myxococcota</taxon>
        <taxon>Polyangia</taxon>
        <taxon>Polyangiales</taxon>
        <taxon>Polyangiaceae</taxon>
        <taxon>Polyangium</taxon>
    </lineage>
</organism>